<protein>
    <submittedName>
        <fullName evidence="8">3-methyladenine DNA glycosidase</fullName>
    </submittedName>
</protein>
<feature type="compositionally biased region" description="Basic and acidic residues" evidence="7">
    <location>
        <begin position="966"/>
        <end position="984"/>
    </location>
</feature>
<organism evidence="8 9">
    <name type="scientific">Plasmopara halstedii</name>
    <name type="common">Downy mildew of sunflower</name>
    <dbReference type="NCBI Taxonomy" id="4781"/>
    <lineage>
        <taxon>Eukaryota</taxon>
        <taxon>Sar</taxon>
        <taxon>Stramenopiles</taxon>
        <taxon>Oomycota</taxon>
        <taxon>Peronosporomycetes</taxon>
        <taxon>Peronosporales</taxon>
        <taxon>Peronosporaceae</taxon>
        <taxon>Plasmopara</taxon>
    </lineage>
</organism>
<dbReference type="InterPro" id="IPR001680">
    <property type="entry name" value="WD40_rpt"/>
</dbReference>
<dbReference type="GO" id="GO:0005634">
    <property type="term" value="C:nucleus"/>
    <property type="evidence" value="ECO:0007669"/>
    <property type="project" value="UniProtKB-SubCell"/>
</dbReference>
<feature type="region of interest" description="Disordered" evidence="7">
    <location>
        <begin position="966"/>
        <end position="1024"/>
    </location>
</feature>
<keyword evidence="2 6" id="KW-0853">WD repeat</keyword>
<keyword evidence="3" id="KW-0677">Repeat</keyword>
<dbReference type="SMART" id="SM00320">
    <property type="entry name" value="WD40"/>
    <property type="match status" value="5"/>
</dbReference>
<reference evidence="9" key="1">
    <citation type="submission" date="2014-09" db="EMBL/GenBank/DDBJ databases">
        <authorList>
            <person name="Sharma Rahul"/>
            <person name="Thines Marco"/>
        </authorList>
    </citation>
    <scope>NUCLEOTIDE SEQUENCE [LARGE SCALE GENOMIC DNA]</scope>
</reference>
<keyword evidence="9" id="KW-1185">Reference proteome</keyword>
<evidence type="ECO:0000256" key="7">
    <source>
        <dbReference type="SAM" id="MobiDB-lite"/>
    </source>
</evidence>
<feature type="compositionally biased region" description="Low complexity" evidence="7">
    <location>
        <begin position="820"/>
        <end position="832"/>
    </location>
</feature>
<feature type="region of interest" description="Disordered" evidence="7">
    <location>
        <begin position="1103"/>
        <end position="1143"/>
    </location>
</feature>
<feature type="repeat" description="WD" evidence="6">
    <location>
        <begin position="348"/>
        <end position="381"/>
    </location>
</feature>
<feature type="compositionally biased region" description="Polar residues" evidence="7">
    <location>
        <begin position="914"/>
        <end position="925"/>
    </location>
</feature>
<evidence type="ECO:0000256" key="4">
    <source>
        <dbReference type="ARBA" id="ARBA00023163"/>
    </source>
</evidence>
<evidence type="ECO:0000256" key="6">
    <source>
        <dbReference type="PROSITE-ProRule" id="PRU00221"/>
    </source>
</evidence>
<dbReference type="RefSeq" id="XP_024573190.1">
    <property type="nucleotide sequence ID" value="XM_024722077.1"/>
</dbReference>
<evidence type="ECO:0000256" key="1">
    <source>
        <dbReference type="ARBA" id="ARBA00004123"/>
    </source>
</evidence>
<dbReference type="STRING" id="4781.A0A0P1A908"/>
<dbReference type="PANTHER" id="PTHR15052:SF2">
    <property type="entry name" value="GENERAL TRANSCRIPTION FACTOR 3C POLYPEPTIDE 2"/>
    <property type="match status" value="1"/>
</dbReference>
<dbReference type="InterPro" id="IPR036322">
    <property type="entry name" value="WD40_repeat_dom_sf"/>
</dbReference>
<feature type="compositionally biased region" description="Basic and acidic residues" evidence="7">
    <location>
        <begin position="1291"/>
        <end position="1301"/>
    </location>
</feature>
<dbReference type="Gene3D" id="2.130.10.10">
    <property type="entry name" value="YVTN repeat-like/Quinoprotein amine dehydrogenase"/>
    <property type="match status" value="2"/>
</dbReference>
<dbReference type="OrthoDB" id="4703at2759"/>
<keyword evidence="8" id="KW-0326">Glycosidase</keyword>
<dbReference type="EMBL" id="CCYD01000252">
    <property type="protein sequence ID" value="CEG36821.1"/>
    <property type="molecule type" value="Genomic_DNA"/>
</dbReference>
<evidence type="ECO:0000313" key="9">
    <source>
        <dbReference type="Proteomes" id="UP000054928"/>
    </source>
</evidence>
<keyword evidence="5" id="KW-0539">Nucleus</keyword>
<comment type="subcellular location">
    <subcellularLocation>
        <location evidence="1">Nucleus</location>
    </subcellularLocation>
</comment>
<feature type="compositionally biased region" description="Basic and acidic residues" evidence="7">
    <location>
        <begin position="836"/>
        <end position="853"/>
    </location>
</feature>
<feature type="region of interest" description="Disordered" evidence="7">
    <location>
        <begin position="912"/>
        <end position="942"/>
    </location>
</feature>
<evidence type="ECO:0000256" key="2">
    <source>
        <dbReference type="ARBA" id="ARBA00022574"/>
    </source>
</evidence>
<feature type="region of interest" description="Disordered" evidence="7">
    <location>
        <begin position="818"/>
        <end position="862"/>
    </location>
</feature>
<dbReference type="GO" id="GO:0000127">
    <property type="term" value="C:transcription factor TFIIIC complex"/>
    <property type="evidence" value="ECO:0007669"/>
    <property type="project" value="TreeGrafter"/>
</dbReference>
<evidence type="ECO:0000313" key="8">
    <source>
        <dbReference type="EMBL" id="CEG36821.1"/>
    </source>
</evidence>
<dbReference type="PANTHER" id="PTHR15052">
    <property type="entry name" value="RNA POLYMERASE III TRANSCRIPTION INITIATION FACTOR COMPLEX SUBUNIT"/>
    <property type="match status" value="1"/>
</dbReference>
<dbReference type="PROSITE" id="PS50082">
    <property type="entry name" value="WD_REPEATS_2"/>
    <property type="match status" value="1"/>
</dbReference>
<dbReference type="PROSITE" id="PS00678">
    <property type="entry name" value="WD_REPEATS_1"/>
    <property type="match status" value="1"/>
</dbReference>
<feature type="region of interest" description="Disordered" evidence="7">
    <location>
        <begin position="1220"/>
        <end position="1320"/>
    </location>
</feature>
<sequence length="1367" mass="151522">MSGDSEKMMELSAWRDAVSFGAYLQPIQLQVDQTKSIRADSCNGEAVPFQSTQNSCISSIDHTENSTIGTSVTQQLTENSMPLQDTQSATEQNDEMSNVTIIAPFTCEELNNGEQMALNVGGPVWAMDWLPSKPAANATATANNLIRKNQKRPQRIHEIDQNAAVKGKENNKTDIPASTVANKTAELETNLISDWRYLALATHPPCVVEDGKVVKSTPPDHYYDAPESGRNLIQIWAVPVQRPSTSSTSKKSLKIAKPRLVYAIDHDSGVAWDLQWCPLVKKFPKSHCLENILGILAVCFSDGSMRVYKIPVISNEQLTREHIVEKERLVDRCHPIVVASLPRIMQLSVQWSPHSWQMLLTGGSDGSVSLWNIKSAVIASDSSSDDSLKGEPIEPLRRFQDADTIGKQEAFDWGCGWVAIRAVSWSPFDEHLFATTGNDSVFKVWDVREPRVCLRSHRIRSTWGLALQWMDQTSIQISGDQGSVYAYDILSGSYQKLHFHPQIDSPVWDLQFARRNATPLLISACTSGSIRAAPAKRQYRVPHNCVEICRLSGEKDSNIEKPFKTLRVSFDKTSVLGSADSVSQNTREFCERDASLHRLRISSVTPGDVPCLLAAGGHAGLVILFEIQEVLDTLSSSFYTPTIRRTGQSRKKMISAAENKNAKKNLSGAPATVEDVERKTKTLGSLLKAEEMPTAMSKYKKKSHGISKGIARRHANAKKKSFIQDDEDVEVKNDIIDEDGPDFEEIDEDDDESDMSLVIEDNSDDDRVSISDGIIEEEHEEANGPEDAEQNRLIREYQLDLSEEDALLLAIQMSKEPIEETQQATATTEAPARMTSKKETASRNKRTRMEGAMEKCQSSETMLRGRRTTNRKGDVLKTVEDMGIFETKQPAGALANSDVSSGLDEEAALGINAHPNTDTFQQAGQERSDECMNKETESDQNVIDPTRRVAFSLGEGEKLTERLIRSTRKAEGATKKRRNIEKAPRGVRQRRIAQGNTSPRKSQPTKESGRETQLGYSEMNENEPSSLFSMGSKYLDNTPVAIDDIKKKAAVSRSKRAPVLQVTRGNNRKNLTATPDKQISTDLDEEKQPAYAEIFKNTHLTQNSKRGAQAKMVRKKTQKAASTRRDIRSKYRKDDTATDNAPANYLSKDSAAYPACDDALPARRTTGTDAMAVSAARKGKKTATTIRQRRTSINVKKNMSKKDAIQFAIKVVQDSGCDEELSNQSKHSVAASRVASESIESENTGKRVFSSSSSEKVVTKKRQKTTTTSRERRKRFSRDDTASGEVVATKTAKDDAGDKQTIDTAASTTSSSETKTAKGSGHIATMELQKTKKITARSRVRRRKRDGCMMSEEDALLLALAISELEY</sequence>
<evidence type="ECO:0000256" key="5">
    <source>
        <dbReference type="ARBA" id="ARBA00023242"/>
    </source>
</evidence>
<feature type="compositionally biased region" description="Basic and acidic residues" evidence="7">
    <location>
        <begin position="1123"/>
        <end position="1136"/>
    </location>
</feature>
<feature type="compositionally biased region" description="Basic and acidic residues" evidence="7">
    <location>
        <begin position="926"/>
        <end position="937"/>
    </location>
</feature>
<dbReference type="InterPro" id="IPR019775">
    <property type="entry name" value="WD40_repeat_CS"/>
</dbReference>
<keyword evidence="8" id="KW-0378">Hydrolase</keyword>
<dbReference type="InterPro" id="IPR052416">
    <property type="entry name" value="GTF3C_component"/>
</dbReference>
<dbReference type="GO" id="GO:0016798">
    <property type="term" value="F:hydrolase activity, acting on glycosyl bonds"/>
    <property type="evidence" value="ECO:0007669"/>
    <property type="project" value="UniProtKB-KW"/>
</dbReference>
<dbReference type="Proteomes" id="UP000054928">
    <property type="component" value="Unassembled WGS sequence"/>
</dbReference>
<name>A0A0P1A908_PLAHL</name>
<dbReference type="GeneID" id="36399133"/>
<keyword evidence="4" id="KW-0804">Transcription</keyword>
<dbReference type="SUPFAM" id="SSF50978">
    <property type="entry name" value="WD40 repeat-like"/>
    <property type="match status" value="1"/>
</dbReference>
<evidence type="ECO:0000256" key="3">
    <source>
        <dbReference type="ARBA" id="ARBA00022737"/>
    </source>
</evidence>
<dbReference type="GO" id="GO:0006383">
    <property type="term" value="P:transcription by RNA polymerase III"/>
    <property type="evidence" value="ECO:0007669"/>
    <property type="project" value="TreeGrafter"/>
</dbReference>
<feature type="compositionally biased region" description="Polar residues" evidence="7">
    <location>
        <begin position="994"/>
        <end position="1006"/>
    </location>
</feature>
<dbReference type="InterPro" id="IPR015943">
    <property type="entry name" value="WD40/YVTN_repeat-like_dom_sf"/>
</dbReference>
<feature type="compositionally biased region" description="Low complexity" evidence="7">
    <location>
        <begin position="1304"/>
        <end position="1320"/>
    </location>
</feature>
<proteinExistence type="predicted"/>
<accession>A0A0P1A908</accession>